<dbReference type="Gene3D" id="1.25.40.10">
    <property type="entry name" value="Tetratricopeptide repeat domain"/>
    <property type="match status" value="1"/>
</dbReference>
<keyword evidence="2 3" id="KW-0802">TPR repeat</keyword>
<dbReference type="InterPro" id="IPR050498">
    <property type="entry name" value="Ycf3"/>
</dbReference>
<dbReference type="InterPro" id="IPR019734">
    <property type="entry name" value="TPR_rpt"/>
</dbReference>
<dbReference type="InterPro" id="IPR011990">
    <property type="entry name" value="TPR-like_helical_dom_sf"/>
</dbReference>
<protein>
    <submittedName>
        <fullName evidence="5">Uncharacterized protein</fullName>
    </submittedName>
</protein>
<proteinExistence type="predicted"/>
<dbReference type="SUPFAM" id="SSF48371">
    <property type="entry name" value="ARM repeat"/>
    <property type="match status" value="1"/>
</dbReference>
<name>A0A0L8KP94_9ACTN</name>
<dbReference type="Pfam" id="PF13414">
    <property type="entry name" value="TPR_11"/>
    <property type="match status" value="1"/>
</dbReference>
<feature type="repeat" description="TPR" evidence="3">
    <location>
        <begin position="115"/>
        <end position="148"/>
    </location>
</feature>
<comment type="caution">
    <text evidence="5">The sequence shown here is derived from an EMBL/GenBank/DDBJ whole genome shotgun (WGS) entry which is preliminary data.</text>
</comment>
<dbReference type="InterPro" id="IPR016024">
    <property type="entry name" value="ARM-type_fold"/>
</dbReference>
<feature type="region of interest" description="Disordered" evidence="4">
    <location>
        <begin position="79"/>
        <end position="116"/>
    </location>
</feature>
<evidence type="ECO:0000313" key="5">
    <source>
        <dbReference type="EMBL" id="KOG27781.1"/>
    </source>
</evidence>
<evidence type="ECO:0000256" key="1">
    <source>
        <dbReference type="ARBA" id="ARBA00022737"/>
    </source>
</evidence>
<dbReference type="RefSeq" id="WP_053193878.1">
    <property type="nucleotide sequence ID" value="NZ_KQ948992.1"/>
</dbReference>
<dbReference type="PANTHER" id="PTHR44858">
    <property type="entry name" value="TETRATRICOPEPTIDE REPEAT PROTEIN 6"/>
    <property type="match status" value="1"/>
</dbReference>
<dbReference type="SUPFAM" id="SSF48452">
    <property type="entry name" value="TPR-like"/>
    <property type="match status" value="1"/>
</dbReference>
<reference evidence="6" key="1">
    <citation type="submission" date="2015-07" db="EMBL/GenBank/DDBJ databases">
        <authorList>
            <person name="Ju K.-S."/>
            <person name="Doroghazi J.R."/>
            <person name="Metcalf W.W."/>
        </authorList>
    </citation>
    <scope>NUCLEOTIDE SEQUENCE [LARGE SCALE GENOMIC DNA]</scope>
    <source>
        <strain evidence="6">NRRL 2290</strain>
    </source>
</reference>
<dbReference type="PROSITE" id="PS50005">
    <property type="entry name" value="TPR"/>
    <property type="match status" value="2"/>
</dbReference>
<keyword evidence="1" id="KW-0677">Repeat</keyword>
<keyword evidence="6" id="KW-1185">Reference proteome</keyword>
<evidence type="ECO:0000313" key="6">
    <source>
        <dbReference type="Proteomes" id="UP000037251"/>
    </source>
</evidence>
<evidence type="ECO:0000256" key="2">
    <source>
        <dbReference type="ARBA" id="ARBA00022803"/>
    </source>
</evidence>
<evidence type="ECO:0000256" key="4">
    <source>
        <dbReference type="SAM" id="MobiDB-lite"/>
    </source>
</evidence>
<dbReference type="AlphaFoldDB" id="A0A0L8KP94"/>
<gene>
    <name evidence="5" type="ORF">ADK37_40535</name>
</gene>
<dbReference type="PANTHER" id="PTHR44858:SF1">
    <property type="entry name" value="UDP-N-ACETYLGLUCOSAMINE--PEPTIDE N-ACETYLGLUCOSAMINYLTRANSFERASE SPINDLY-RELATED"/>
    <property type="match status" value="1"/>
</dbReference>
<dbReference type="EMBL" id="LGUS01000241">
    <property type="protein sequence ID" value="KOG27781.1"/>
    <property type="molecule type" value="Genomic_DNA"/>
</dbReference>
<feature type="repeat" description="TPR" evidence="3">
    <location>
        <begin position="149"/>
        <end position="182"/>
    </location>
</feature>
<dbReference type="Proteomes" id="UP000037251">
    <property type="component" value="Unassembled WGS sequence"/>
</dbReference>
<dbReference type="InterPro" id="IPR011989">
    <property type="entry name" value="ARM-like"/>
</dbReference>
<dbReference type="PATRIC" id="fig|67356.5.peg.8684"/>
<dbReference type="SMART" id="SM00028">
    <property type="entry name" value="TPR"/>
    <property type="match status" value="2"/>
</dbReference>
<accession>A0A0L8KP94</accession>
<dbReference type="eggNOG" id="COG0457">
    <property type="taxonomic scope" value="Bacteria"/>
</dbReference>
<sequence>MAGGCSRIVIARNINWALPAHLRNALTSPMADDRLAALDGLARLHRIGNDVVRSTVLDELRHLTDDDSRRVSTAAATRLRSLAPQTDASETPAEVPSDPSSVQPQASADPGAVPQDALGRRGEAHLEAGHFDQAIAGFTVALDLNPEDLWALAQRGETHRQAGRFDQAITDLTAALDLDPTLAWAHAERGAAHRQAGHFA</sequence>
<dbReference type="Gene3D" id="1.25.10.10">
    <property type="entry name" value="Leucine-rich Repeat Variant"/>
    <property type="match status" value="1"/>
</dbReference>
<organism evidence="5 6">
    <name type="scientific">Streptomyces resistomycificus</name>
    <dbReference type="NCBI Taxonomy" id="67356"/>
    <lineage>
        <taxon>Bacteria</taxon>
        <taxon>Bacillati</taxon>
        <taxon>Actinomycetota</taxon>
        <taxon>Actinomycetes</taxon>
        <taxon>Kitasatosporales</taxon>
        <taxon>Streptomycetaceae</taxon>
        <taxon>Streptomyces</taxon>
        <taxon>Streptomyces aurantiacus group</taxon>
    </lineage>
</organism>
<evidence type="ECO:0000256" key="3">
    <source>
        <dbReference type="PROSITE-ProRule" id="PRU00339"/>
    </source>
</evidence>
<dbReference type="STRING" id="67356.AQJ84_18810"/>